<keyword evidence="2" id="KW-1185">Reference proteome</keyword>
<gene>
    <name evidence="1" type="ORF">DPMN_080552</name>
</gene>
<evidence type="ECO:0000313" key="2">
    <source>
        <dbReference type="Proteomes" id="UP000828390"/>
    </source>
</evidence>
<dbReference type="AlphaFoldDB" id="A0A9D3YRL7"/>
<dbReference type="EMBL" id="JAIWYP010000015">
    <property type="protein sequence ID" value="KAH3705477.1"/>
    <property type="molecule type" value="Genomic_DNA"/>
</dbReference>
<reference evidence="1" key="1">
    <citation type="journal article" date="2019" name="bioRxiv">
        <title>The Genome of the Zebra Mussel, Dreissena polymorpha: A Resource for Invasive Species Research.</title>
        <authorList>
            <person name="McCartney M.A."/>
            <person name="Auch B."/>
            <person name="Kono T."/>
            <person name="Mallez S."/>
            <person name="Zhang Y."/>
            <person name="Obille A."/>
            <person name="Becker A."/>
            <person name="Abrahante J.E."/>
            <person name="Garbe J."/>
            <person name="Badalamenti J.P."/>
            <person name="Herman A."/>
            <person name="Mangelson H."/>
            <person name="Liachko I."/>
            <person name="Sullivan S."/>
            <person name="Sone E.D."/>
            <person name="Koren S."/>
            <person name="Silverstein K.A.T."/>
            <person name="Beckman K.B."/>
            <person name="Gohl D.M."/>
        </authorList>
    </citation>
    <scope>NUCLEOTIDE SEQUENCE</scope>
    <source>
        <strain evidence="1">Duluth1</strain>
        <tissue evidence="1">Whole animal</tissue>
    </source>
</reference>
<name>A0A9D3YRL7_DREPO</name>
<reference evidence="1" key="2">
    <citation type="submission" date="2020-11" db="EMBL/GenBank/DDBJ databases">
        <authorList>
            <person name="McCartney M.A."/>
            <person name="Auch B."/>
            <person name="Kono T."/>
            <person name="Mallez S."/>
            <person name="Becker A."/>
            <person name="Gohl D.M."/>
            <person name="Silverstein K.A.T."/>
            <person name="Koren S."/>
            <person name="Bechman K.B."/>
            <person name="Herman A."/>
            <person name="Abrahante J.E."/>
            <person name="Garbe J."/>
        </authorList>
    </citation>
    <scope>NUCLEOTIDE SEQUENCE</scope>
    <source>
        <strain evidence="1">Duluth1</strain>
        <tissue evidence="1">Whole animal</tissue>
    </source>
</reference>
<comment type="caution">
    <text evidence="1">The sequence shown here is derived from an EMBL/GenBank/DDBJ whole genome shotgun (WGS) entry which is preliminary data.</text>
</comment>
<proteinExistence type="predicted"/>
<sequence length="66" mass="7238">MWRRQCLVLRHSIFGTGQRPSKLIKHGGEATTAMPKYLGGEEVAQGVDPVTGHTLTEKGPPQVVRE</sequence>
<protein>
    <submittedName>
        <fullName evidence="1">Uncharacterized protein</fullName>
    </submittedName>
</protein>
<organism evidence="1 2">
    <name type="scientific">Dreissena polymorpha</name>
    <name type="common">Zebra mussel</name>
    <name type="synonym">Mytilus polymorpha</name>
    <dbReference type="NCBI Taxonomy" id="45954"/>
    <lineage>
        <taxon>Eukaryota</taxon>
        <taxon>Metazoa</taxon>
        <taxon>Spiralia</taxon>
        <taxon>Lophotrochozoa</taxon>
        <taxon>Mollusca</taxon>
        <taxon>Bivalvia</taxon>
        <taxon>Autobranchia</taxon>
        <taxon>Heteroconchia</taxon>
        <taxon>Euheterodonta</taxon>
        <taxon>Imparidentia</taxon>
        <taxon>Neoheterodontei</taxon>
        <taxon>Myida</taxon>
        <taxon>Dreissenoidea</taxon>
        <taxon>Dreissenidae</taxon>
        <taxon>Dreissena</taxon>
    </lineage>
</organism>
<dbReference type="Proteomes" id="UP000828390">
    <property type="component" value="Unassembled WGS sequence"/>
</dbReference>
<accession>A0A9D3YRL7</accession>
<evidence type="ECO:0000313" key="1">
    <source>
        <dbReference type="EMBL" id="KAH3705477.1"/>
    </source>
</evidence>